<evidence type="ECO:0000313" key="3">
    <source>
        <dbReference type="Proteomes" id="UP001500893"/>
    </source>
</evidence>
<feature type="region of interest" description="Disordered" evidence="1">
    <location>
        <begin position="120"/>
        <end position="141"/>
    </location>
</feature>
<dbReference type="EMBL" id="BAAAVM010000001">
    <property type="protein sequence ID" value="GAA3118805.1"/>
    <property type="molecule type" value="Genomic_DNA"/>
</dbReference>
<organism evidence="2 3">
    <name type="scientific">Streptomyces rameus</name>
    <dbReference type="NCBI Taxonomy" id="68261"/>
    <lineage>
        <taxon>Bacteria</taxon>
        <taxon>Bacillati</taxon>
        <taxon>Actinomycetota</taxon>
        <taxon>Actinomycetes</taxon>
        <taxon>Kitasatosporales</taxon>
        <taxon>Streptomycetaceae</taxon>
        <taxon>Streptomyces</taxon>
    </lineage>
</organism>
<reference evidence="3" key="1">
    <citation type="journal article" date="2019" name="Int. J. Syst. Evol. Microbiol.">
        <title>The Global Catalogue of Microorganisms (GCM) 10K type strain sequencing project: providing services to taxonomists for standard genome sequencing and annotation.</title>
        <authorList>
            <consortium name="The Broad Institute Genomics Platform"/>
            <consortium name="The Broad Institute Genome Sequencing Center for Infectious Disease"/>
            <person name="Wu L."/>
            <person name="Ma J."/>
        </authorList>
    </citation>
    <scope>NUCLEOTIDE SEQUENCE [LARGE SCALE GENOMIC DNA]</scope>
    <source>
        <strain evidence="3">JCM 11574</strain>
    </source>
</reference>
<gene>
    <name evidence="2" type="ORF">GCM10010521_02980</name>
</gene>
<protein>
    <submittedName>
        <fullName evidence="2">Uncharacterized protein</fullName>
    </submittedName>
</protein>
<accession>A0ABP6MQB2</accession>
<sequence>MPLRPAPASDRTYCRERNEGEGAWKMTTWGLVIETTVGAGDHKHQEAYVVAHVIGSRADALAELERRARSHSPEHPRSPRRRRLLRDGDGFLLVIDGAWQSFATRFSVAELLEDSAAPAAPAAPEPAVETPAVPVGPPAEPVAQDVERYADGVPVRPTWLGRGDLP</sequence>
<dbReference type="Proteomes" id="UP001500893">
    <property type="component" value="Unassembled WGS sequence"/>
</dbReference>
<keyword evidence="3" id="KW-1185">Reference proteome</keyword>
<comment type="caution">
    <text evidence="2">The sequence shown here is derived from an EMBL/GenBank/DDBJ whole genome shotgun (WGS) entry which is preliminary data.</text>
</comment>
<evidence type="ECO:0000256" key="1">
    <source>
        <dbReference type="SAM" id="MobiDB-lite"/>
    </source>
</evidence>
<feature type="compositionally biased region" description="Low complexity" evidence="1">
    <location>
        <begin position="120"/>
        <end position="133"/>
    </location>
</feature>
<name>A0ABP6MQB2_9ACTN</name>
<evidence type="ECO:0000313" key="2">
    <source>
        <dbReference type="EMBL" id="GAA3118805.1"/>
    </source>
</evidence>
<proteinExistence type="predicted"/>